<name>A0A014P0W6_9BURK</name>
<dbReference type="EMBL" id="JBOK01000013">
    <property type="protein sequence ID" value="EXU79775.1"/>
    <property type="molecule type" value="Genomic_DNA"/>
</dbReference>
<organism evidence="1 2">
    <name type="scientific">Comamonas aquatica DA1877</name>
    <dbReference type="NCBI Taxonomy" id="1457173"/>
    <lineage>
        <taxon>Bacteria</taxon>
        <taxon>Pseudomonadati</taxon>
        <taxon>Pseudomonadota</taxon>
        <taxon>Betaproteobacteria</taxon>
        <taxon>Burkholderiales</taxon>
        <taxon>Comamonadaceae</taxon>
        <taxon>Comamonas</taxon>
    </lineage>
</organism>
<evidence type="ECO:0000313" key="2">
    <source>
        <dbReference type="Proteomes" id="UP000020766"/>
    </source>
</evidence>
<comment type="caution">
    <text evidence="1">The sequence shown here is derived from an EMBL/GenBank/DDBJ whole genome shotgun (WGS) entry which is preliminary data.</text>
</comment>
<proteinExistence type="predicted"/>
<gene>
    <name evidence="1" type="ORF">AX13_03655</name>
</gene>
<reference evidence="1 2" key="1">
    <citation type="submission" date="2014-01" db="EMBL/GenBank/DDBJ databases">
        <title>Interspecies Systems Biology Uncovers Metabolites Affecting C. elegans Gene Expression and Life History Traits.</title>
        <authorList>
            <person name="Watson E."/>
            <person name="Macneil L.T."/>
            <person name="Ritter A.D."/>
            <person name="Yilmaz L.S."/>
            <person name="Rosebrock A.P."/>
            <person name="Caudy A.A."/>
            <person name="Walhout A.J."/>
        </authorList>
    </citation>
    <scope>NUCLEOTIDE SEQUENCE [LARGE SCALE GENOMIC DNA]</scope>
    <source>
        <strain evidence="1 2">DA1877</strain>
    </source>
</reference>
<protein>
    <submittedName>
        <fullName evidence="1">Uncharacterized protein</fullName>
    </submittedName>
</protein>
<keyword evidence="2" id="KW-1185">Reference proteome</keyword>
<dbReference type="Proteomes" id="UP000020766">
    <property type="component" value="Unassembled WGS sequence"/>
</dbReference>
<dbReference type="AlphaFoldDB" id="A0A014P0W6"/>
<accession>A0A014P0W6</accession>
<sequence length="33" mass="3689">MNTHFLLVHMLPGTGRTAQRLALAIPIREEKAC</sequence>
<evidence type="ECO:0000313" key="1">
    <source>
        <dbReference type="EMBL" id="EXU79775.1"/>
    </source>
</evidence>